<proteinExistence type="predicted"/>
<evidence type="ECO:0000256" key="1">
    <source>
        <dbReference type="SAM" id="MobiDB-lite"/>
    </source>
</evidence>
<accession>A0A5N5CYS5</accession>
<feature type="region of interest" description="Disordered" evidence="1">
    <location>
        <begin position="162"/>
        <end position="230"/>
    </location>
</feature>
<sequence length="230" mass="25702">MRLTFSSPAEYPSGKSGTRNFINDLDSWYTRTCDGVDTAAETDRLVKLMEEDRNFFLLARPIVVELRLTSDDPTPPNPNLNEFLDRVKHLQPRTSTSTRVLGLPRTDRAMAIHRTGELLEHLRKIEPMSPEDLAATEKYREALKKYSGFTEEVEDIINRANAADSFQGPSPHPTFAPVEEDSEHKRNNSESSASGQQNNHGVVESMDKAQKSISPPEAVSGKPKNSLHGN</sequence>
<evidence type="ECO:0000313" key="3">
    <source>
        <dbReference type="Proteomes" id="UP000325902"/>
    </source>
</evidence>
<dbReference type="Proteomes" id="UP000325902">
    <property type="component" value="Unassembled WGS sequence"/>
</dbReference>
<organism evidence="2 3">
    <name type="scientific">Lasiodiplodia theobromae</name>
    <dbReference type="NCBI Taxonomy" id="45133"/>
    <lineage>
        <taxon>Eukaryota</taxon>
        <taxon>Fungi</taxon>
        <taxon>Dikarya</taxon>
        <taxon>Ascomycota</taxon>
        <taxon>Pezizomycotina</taxon>
        <taxon>Dothideomycetes</taxon>
        <taxon>Dothideomycetes incertae sedis</taxon>
        <taxon>Botryosphaeriales</taxon>
        <taxon>Botryosphaeriaceae</taxon>
        <taxon>Lasiodiplodia</taxon>
    </lineage>
</organism>
<keyword evidence="3" id="KW-1185">Reference proteome</keyword>
<comment type="caution">
    <text evidence="2">The sequence shown here is derived from an EMBL/GenBank/DDBJ whole genome shotgun (WGS) entry which is preliminary data.</text>
</comment>
<dbReference type="EMBL" id="VCHE01000137">
    <property type="protein sequence ID" value="KAB2570432.1"/>
    <property type="molecule type" value="Genomic_DNA"/>
</dbReference>
<evidence type="ECO:0000313" key="2">
    <source>
        <dbReference type="EMBL" id="KAB2570432.1"/>
    </source>
</evidence>
<name>A0A5N5CYS5_9PEZI</name>
<protein>
    <submittedName>
        <fullName evidence="2">Uncharacterized protein</fullName>
    </submittedName>
</protein>
<gene>
    <name evidence="2" type="ORF">DBV05_g10895</name>
</gene>
<feature type="compositionally biased region" description="Polar residues" evidence="1">
    <location>
        <begin position="189"/>
        <end position="200"/>
    </location>
</feature>
<reference evidence="2 3" key="1">
    <citation type="journal article" date="2019" name="Sci. Rep.">
        <title>A multi-omics analysis of the grapevine pathogen Lasiodiplodia theobromae reveals that temperature affects the expression of virulence- and pathogenicity-related genes.</title>
        <authorList>
            <person name="Felix C."/>
            <person name="Meneses R."/>
            <person name="Goncalves M.F.M."/>
            <person name="Tilleman L."/>
            <person name="Duarte A.S."/>
            <person name="Jorrin-Novo J.V."/>
            <person name="Van de Peer Y."/>
            <person name="Deforce D."/>
            <person name="Van Nieuwerburgh F."/>
            <person name="Esteves A.C."/>
            <person name="Alves A."/>
        </authorList>
    </citation>
    <scope>NUCLEOTIDE SEQUENCE [LARGE SCALE GENOMIC DNA]</scope>
    <source>
        <strain evidence="2 3">LA-SOL3</strain>
    </source>
</reference>
<dbReference type="AlphaFoldDB" id="A0A5N5CYS5"/>